<dbReference type="PANTHER" id="PTHR44196:SF1">
    <property type="entry name" value="DEHYDROGENASE_REDUCTASE SDR FAMILY MEMBER 7B"/>
    <property type="match status" value="1"/>
</dbReference>
<dbReference type="STRING" id="1219011.GCA_001895045_01730"/>
<dbReference type="PRINTS" id="PR00081">
    <property type="entry name" value="GDHRDH"/>
</dbReference>
<comment type="similarity">
    <text evidence="1 3">Belongs to the short-chain dehydrogenases/reductases (SDR) family.</text>
</comment>
<dbReference type="PRINTS" id="PR00080">
    <property type="entry name" value="SDRFAMILY"/>
</dbReference>
<dbReference type="PROSITE" id="PS00061">
    <property type="entry name" value="ADH_SHORT"/>
    <property type="match status" value="1"/>
</dbReference>
<dbReference type="EMBL" id="LS483468">
    <property type="protein sequence ID" value="SQI30523.1"/>
    <property type="molecule type" value="Genomic_DNA"/>
</dbReference>
<organism evidence="4 5">
    <name type="scientific">Rhodococcus coprophilus</name>
    <dbReference type="NCBI Taxonomy" id="38310"/>
    <lineage>
        <taxon>Bacteria</taxon>
        <taxon>Bacillati</taxon>
        <taxon>Actinomycetota</taxon>
        <taxon>Actinomycetes</taxon>
        <taxon>Mycobacteriales</taxon>
        <taxon>Nocardiaceae</taxon>
        <taxon>Rhodococcus</taxon>
    </lineage>
</organism>
<keyword evidence="2 4" id="KW-0560">Oxidoreductase</keyword>
<dbReference type="GO" id="GO:0016020">
    <property type="term" value="C:membrane"/>
    <property type="evidence" value="ECO:0007669"/>
    <property type="project" value="TreeGrafter"/>
</dbReference>
<dbReference type="PANTHER" id="PTHR44196">
    <property type="entry name" value="DEHYDROGENASE/REDUCTASE SDR FAMILY MEMBER 7B"/>
    <property type="match status" value="1"/>
</dbReference>
<name>A0A2X4TUK1_9NOCA</name>
<evidence type="ECO:0000256" key="1">
    <source>
        <dbReference type="ARBA" id="ARBA00006484"/>
    </source>
</evidence>
<dbReference type="AlphaFoldDB" id="A0A2X4TUK1"/>
<dbReference type="SUPFAM" id="SSF51735">
    <property type="entry name" value="NAD(P)-binding Rossmann-fold domains"/>
    <property type="match status" value="1"/>
</dbReference>
<evidence type="ECO:0000256" key="2">
    <source>
        <dbReference type="ARBA" id="ARBA00023002"/>
    </source>
</evidence>
<dbReference type="InterPro" id="IPR036291">
    <property type="entry name" value="NAD(P)-bd_dom_sf"/>
</dbReference>
<proteinExistence type="inferred from homology"/>
<dbReference type="NCBIfam" id="NF005881">
    <property type="entry name" value="PRK07832.1"/>
    <property type="match status" value="1"/>
</dbReference>
<evidence type="ECO:0000256" key="3">
    <source>
        <dbReference type="RuleBase" id="RU000363"/>
    </source>
</evidence>
<dbReference type="InterPro" id="IPR020904">
    <property type="entry name" value="Sc_DH/Rdtase_CS"/>
</dbReference>
<evidence type="ECO:0000313" key="5">
    <source>
        <dbReference type="Proteomes" id="UP000249091"/>
    </source>
</evidence>
<dbReference type="KEGG" id="rcr:NCTC10994_01669"/>
<protein>
    <submittedName>
        <fullName evidence="4">Short chain dehydrogenase</fullName>
        <ecNumber evidence="4">1.-.-.-</ecNumber>
    </submittedName>
</protein>
<evidence type="ECO:0000313" key="4">
    <source>
        <dbReference type="EMBL" id="SQI30523.1"/>
    </source>
</evidence>
<dbReference type="EC" id="1.-.-.-" evidence="4"/>
<dbReference type="Gene3D" id="3.40.50.720">
    <property type="entry name" value="NAD(P)-binding Rossmann-like Domain"/>
    <property type="match status" value="1"/>
</dbReference>
<accession>A0A2X4TUK1</accession>
<reference evidence="4 5" key="1">
    <citation type="submission" date="2018-06" db="EMBL/GenBank/DDBJ databases">
        <authorList>
            <consortium name="Pathogen Informatics"/>
            <person name="Doyle S."/>
        </authorList>
    </citation>
    <scope>NUCLEOTIDE SEQUENCE [LARGE SCALE GENOMIC DNA]</scope>
    <source>
        <strain evidence="4 5">NCTC10994</strain>
    </source>
</reference>
<dbReference type="Proteomes" id="UP000249091">
    <property type="component" value="Chromosome 1"/>
</dbReference>
<dbReference type="CDD" id="cd05233">
    <property type="entry name" value="SDR_c"/>
    <property type="match status" value="1"/>
</dbReference>
<dbReference type="InterPro" id="IPR002347">
    <property type="entry name" value="SDR_fam"/>
</dbReference>
<gene>
    <name evidence="4" type="ORF">NCTC10994_01669</name>
</gene>
<dbReference type="Pfam" id="PF00106">
    <property type="entry name" value="adh_short"/>
    <property type="match status" value="1"/>
</dbReference>
<dbReference type="RefSeq" id="WP_072699730.1">
    <property type="nucleotide sequence ID" value="NZ_JAFBBL010000001.1"/>
</dbReference>
<dbReference type="GO" id="GO:0016491">
    <property type="term" value="F:oxidoreductase activity"/>
    <property type="evidence" value="ECO:0007669"/>
    <property type="project" value="UniProtKB-KW"/>
</dbReference>
<sequence>MAITDLRGTKFLVTGAASGIGRALALQAAGEGAELVLTDLSADGLAEVVRQVEDGGGAVLHSAALDIADYDAVASFASDVHARCGSLDIVANVAGVSVWGTVDRLEHKHWRQMVDVNLMGPIHVIESFVPPMMKAGRGGHLVNVSSAAGLLALPWHSAYSASKFGLRGVSEVLRFDLKRDGIGVSLVVPGAVRTPLVDSVQIVGVDRDRPEVREITERFVAHAASPEKVARCIVAGIKKNRFLVYTSFDTRFGYWWARKFAPPYNLVMQAANDYFRRVVTPRASARRADGG</sequence>
<keyword evidence="5" id="KW-1185">Reference proteome</keyword>